<evidence type="ECO:0000313" key="2">
    <source>
        <dbReference type="Proteomes" id="UP001165962"/>
    </source>
</evidence>
<sequence>MQIFSNRSFQFDDPAGEQPPVIVKNGEFAAVPDWVADSTMFKLARADEDIRVIVDRQDVKAAELGKDSDAAKLEAEKAADTLAKKEADGKKAADGKG</sequence>
<dbReference type="EMBL" id="JAAOIW010000012">
    <property type="protein sequence ID" value="NHN33537.1"/>
    <property type="molecule type" value="Genomic_DNA"/>
</dbReference>
<organism evidence="1 2">
    <name type="scientific">Paenibacillus agricola</name>
    <dbReference type="NCBI Taxonomy" id="2716264"/>
    <lineage>
        <taxon>Bacteria</taxon>
        <taxon>Bacillati</taxon>
        <taxon>Bacillota</taxon>
        <taxon>Bacilli</taxon>
        <taxon>Bacillales</taxon>
        <taxon>Paenibacillaceae</taxon>
        <taxon>Paenibacillus</taxon>
    </lineage>
</organism>
<accession>A0ABX0JF66</accession>
<gene>
    <name evidence="1" type="ORF">G9U52_27350</name>
</gene>
<keyword evidence="2" id="KW-1185">Reference proteome</keyword>
<protein>
    <submittedName>
        <fullName evidence="1">Uncharacterized protein</fullName>
    </submittedName>
</protein>
<proteinExistence type="predicted"/>
<name>A0ABX0JF66_9BACL</name>
<dbReference type="Proteomes" id="UP001165962">
    <property type="component" value="Unassembled WGS sequence"/>
</dbReference>
<dbReference type="RefSeq" id="WP_166153840.1">
    <property type="nucleotide sequence ID" value="NZ_JAAOIW010000012.1"/>
</dbReference>
<evidence type="ECO:0000313" key="1">
    <source>
        <dbReference type="EMBL" id="NHN33537.1"/>
    </source>
</evidence>
<comment type="caution">
    <text evidence="1">The sequence shown here is derived from an EMBL/GenBank/DDBJ whole genome shotgun (WGS) entry which is preliminary data.</text>
</comment>
<reference evidence="1" key="1">
    <citation type="submission" date="2020-03" db="EMBL/GenBank/DDBJ databases">
        <title>Draft sequencing of Paenibacilllus sp. S3N08.</title>
        <authorList>
            <person name="Kim D.-U."/>
        </authorList>
    </citation>
    <scope>NUCLEOTIDE SEQUENCE</scope>
    <source>
        <strain evidence="1">S3N08</strain>
    </source>
</reference>